<dbReference type="RefSeq" id="WP_210032662.1">
    <property type="nucleotide sequence ID" value="NZ_JAGINU010000001.1"/>
</dbReference>
<evidence type="ECO:0000313" key="2">
    <source>
        <dbReference type="Proteomes" id="UP001519295"/>
    </source>
</evidence>
<comment type="caution">
    <text evidence="1">The sequence shown here is derived from an EMBL/GenBank/DDBJ whole genome shotgun (WGS) entry which is preliminary data.</text>
</comment>
<organism evidence="1 2">
    <name type="scientific">Pseudonocardia parietis</name>
    <dbReference type="NCBI Taxonomy" id="570936"/>
    <lineage>
        <taxon>Bacteria</taxon>
        <taxon>Bacillati</taxon>
        <taxon>Actinomycetota</taxon>
        <taxon>Actinomycetes</taxon>
        <taxon>Pseudonocardiales</taxon>
        <taxon>Pseudonocardiaceae</taxon>
        <taxon>Pseudonocardia</taxon>
    </lineage>
</organism>
<sequence length="161" mass="17445">MGDTHRRYLPGLLPNSHPAASTELRLAETARVTSDFARGMVPTGSPAVLLPGVLVDDAIQLMRHAQDVLASAVRVELAAGTSRRALADALGEHEDATRSRSEMLLDEVPAAISSEDLADRLFDLDAWVRRHHEDDDSRLTAHPVTDAVLGHLHAPPADQRD</sequence>
<proteinExistence type="predicted"/>
<reference evidence="1 2" key="1">
    <citation type="submission" date="2021-03" db="EMBL/GenBank/DDBJ databases">
        <title>Sequencing the genomes of 1000 actinobacteria strains.</title>
        <authorList>
            <person name="Klenk H.-P."/>
        </authorList>
    </citation>
    <scope>NUCLEOTIDE SEQUENCE [LARGE SCALE GENOMIC DNA]</scope>
    <source>
        <strain evidence="1 2">DSM 45256</strain>
    </source>
</reference>
<dbReference type="Proteomes" id="UP001519295">
    <property type="component" value="Unassembled WGS sequence"/>
</dbReference>
<name>A0ABS4W2L8_9PSEU</name>
<protein>
    <submittedName>
        <fullName evidence="1">Uncharacterized protein</fullName>
    </submittedName>
</protein>
<keyword evidence="2" id="KW-1185">Reference proteome</keyword>
<evidence type="ECO:0000313" key="1">
    <source>
        <dbReference type="EMBL" id="MBP2369924.1"/>
    </source>
</evidence>
<dbReference type="EMBL" id="JAGINU010000001">
    <property type="protein sequence ID" value="MBP2369924.1"/>
    <property type="molecule type" value="Genomic_DNA"/>
</dbReference>
<accession>A0ABS4W2L8</accession>
<gene>
    <name evidence="1" type="ORF">JOF36_005620</name>
</gene>